<keyword evidence="2" id="KW-0808">Transferase</keyword>
<accession>A0AAN0NGY7</accession>
<evidence type="ECO:0000313" key="3">
    <source>
        <dbReference type="Proteomes" id="UP001470809"/>
    </source>
</evidence>
<organism evidence="2 3">
    <name type="scientific">Yoonia rhodophyticola</name>
    <dbReference type="NCBI Taxonomy" id="3137370"/>
    <lineage>
        <taxon>Bacteria</taxon>
        <taxon>Pseudomonadati</taxon>
        <taxon>Pseudomonadota</taxon>
        <taxon>Alphaproteobacteria</taxon>
        <taxon>Rhodobacterales</taxon>
        <taxon>Paracoccaceae</taxon>
        <taxon>Yoonia</taxon>
    </lineage>
</organism>
<protein>
    <submittedName>
        <fullName evidence="2">Class I SAM-dependent methyltransferase</fullName>
        <ecNumber evidence="2">2.1.1.222</ecNumber>
        <ecNumber evidence="2">2.1.1.64</ecNumber>
    </submittedName>
</protein>
<reference evidence="2 3" key="2">
    <citation type="submission" date="2024-08" db="EMBL/GenBank/DDBJ databases">
        <title>Phylogenomic analyses of a clade within the roseobacter group suggest taxonomic reassignments of species of the genera Aestuariivita, Citreicella, Loktanella, Nautella, Pelagibaca, Ruegeria, Thalassobius, Thiobacimonas and Tropicibacter, and the proposal o.</title>
        <authorList>
            <person name="Jeon C.O."/>
        </authorList>
    </citation>
    <scope>NUCLEOTIDE SEQUENCE [LARGE SCALE GENOMIC DNA]</scope>
    <source>
        <strain evidence="2 3">SS1-5</strain>
        <plasmid evidence="2 3">pSS1-5</plasmid>
    </source>
</reference>
<dbReference type="EMBL" id="CP151764">
    <property type="protein sequence ID" value="WZU65567.1"/>
    <property type="molecule type" value="Genomic_DNA"/>
</dbReference>
<name>A0AAN0NGY7_9RHOB</name>
<dbReference type="AlphaFoldDB" id="A0AAN0NGY7"/>
<dbReference type="PANTHER" id="PTHR43861:SF1">
    <property type="entry name" value="TRANS-ACONITATE 2-METHYLTRANSFERASE"/>
    <property type="match status" value="1"/>
</dbReference>
<dbReference type="InterPro" id="IPR029063">
    <property type="entry name" value="SAM-dependent_MTases_sf"/>
</dbReference>
<dbReference type="KEGG" id="yrh:AABB31_00095"/>
<gene>
    <name evidence="2" type="ORF">AABB31_00095</name>
</gene>
<dbReference type="EC" id="2.1.1.222" evidence="2"/>
<dbReference type="GO" id="GO:0102208">
    <property type="term" value="F:2-polyprenyl-6-hydroxyphenol methylase activity"/>
    <property type="evidence" value="ECO:0007669"/>
    <property type="project" value="UniProtKB-EC"/>
</dbReference>
<keyword evidence="3" id="KW-1185">Reference proteome</keyword>
<feature type="domain" description="Methyltransferase" evidence="1">
    <location>
        <begin position="42"/>
        <end position="147"/>
    </location>
</feature>
<dbReference type="Pfam" id="PF13847">
    <property type="entry name" value="Methyltransf_31"/>
    <property type="match status" value="1"/>
</dbReference>
<evidence type="ECO:0000313" key="2">
    <source>
        <dbReference type="EMBL" id="WZU65567.1"/>
    </source>
</evidence>
<dbReference type="RefSeq" id="WP_342074912.1">
    <property type="nucleotide sequence ID" value="NZ_CP151764.2"/>
</dbReference>
<keyword evidence="2" id="KW-0489">Methyltransferase</keyword>
<dbReference type="Proteomes" id="UP001470809">
    <property type="component" value="Plasmid pSS1-5"/>
</dbReference>
<dbReference type="SUPFAM" id="SSF53335">
    <property type="entry name" value="S-adenosyl-L-methionine-dependent methyltransferases"/>
    <property type="match status" value="1"/>
</dbReference>
<dbReference type="GO" id="GO:0032259">
    <property type="term" value="P:methylation"/>
    <property type="evidence" value="ECO:0007669"/>
    <property type="project" value="UniProtKB-KW"/>
</dbReference>
<reference evidence="3" key="1">
    <citation type="submission" date="2024-04" db="EMBL/GenBank/DDBJ databases">
        <title>Phylogenomic analyses of a clade within the roseobacter group suggest taxonomic reassignments of species of the genera Aestuariivita, Citreicella, Loktanella, Nautella, Pelagibaca, Ruegeria, Thalassobius, Thiobacimonas and Tropicibacter, and the proposal o.</title>
        <authorList>
            <person name="Jeon C.O."/>
        </authorList>
    </citation>
    <scope>NUCLEOTIDE SEQUENCE [LARGE SCALE GENOMIC DNA]</scope>
    <source>
        <strain evidence="3">SS1-5</strain>
        <plasmid evidence="3">pSS1-5</plasmid>
    </source>
</reference>
<dbReference type="PANTHER" id="PTHR43861">
    <property type="entry name" value="TRANS-ACONITATE 2-METHYLTRANSFERASE-RELATED"/>
    <property type="match status" value="1"/>
</dbReference>
<dbReference type="CDD" id="cd02440">
    <property type="entry name" value="AdoMet_MTases"/>
    <property type="match status" value="1"/>
</dbReference>
<sequence>MFQSSEAFWDRHAPKYAAKPIANPSAYEAKLNHVRSLLAPTDHVLEIGCGTGGTALRLATSCARITASDISAKMIDYARSRRRQVTVKNVRFVHADANRILHDAQFDKIMAFSLLHLVSDVPELLGAIHDQLKPRGLFVSKTICLKERHLAIKLMIRVFKVLRIAPDIKLLSQVELFRQIEKAGFEIVETRYFGDQANDPYVVARRNV</sequence>
<keyword evidence="2" id="KW-0614">Plasmid</keyword>
<evidence type="ECO:0000259" key="1">
    <source>
        <dbReference type="Pfam" id="PF13847"/>
    </source>
</evidence>
<dbReference type="Gene3D" id="3.40.50.150">
    <property type="entry name" value="Vaccinia Virus protein VP39"/>
    <property type="match status" value="1"/>
</dbReference>
<proteinExistence type="predicted"/>
<dbReference type="GO" id="GO:0061542">
    <property type="term" value="F:3-demethylubiquinol 3-O-methyltransferase activity"/>
    <property type="evidence" value="ECO:0007669"/>
    <property type="project" value="UniProtKB-EC"/>
</dbReference>
<dbReference type="InterPro" id="IPR025714">
    <property type="entry name" value="Methyltranfer_dom"/>
</dbReference>
<dbReference type="EC" id="2.1.1.64" evidence="2"/>
<geneLocation type="plasmid" evidence="2 3">
    <name>pSS1-5</name>
</geneLocation>